<organism evidence="4 5">
    <name type="scientific">Syntrophomonas wolfei subsp. wolfei (strain DSM 2245B / Goettingen)</name>
    <dbReference type="NCBI Taxonomy" id="335541"/>
    <lineage>
        <taxon>Bacteria</taxon>
        <taxon>Bacillati</taxon>
        <taxon>Bacillota</taxon>
        <taxon>Clostridia</taxon>
        <taxon>Eubacteriales</taxon>
        <taxon>Syntrophomonadaceae</taxon>
        <taxon>Syntrophomonas</taxon>
    </lineage>
</organism>
<dbReference type="RefSeq" id="WP_011639841.1">
    <property type="nucleotide sequence ID" value="NC_008346.1"/>
</dbReference>
<protein>
    <submittedName>
        <fullName evidence="4">Succinate dehydrogenase subunit C</fullName>
        <ecNumber evidence="4">1.3.5.1</ecNumber>
    </submittedName>
</protein>
<feature type="compositionally biased region" description="Low complexity" evidence="2">
    <location>
        <begin position="344"/>
        <end position="355"/>
    </location>
</feature>
<feature type="region of interest" description="Disordered" evidence="2">
    <location>
        <begin position="317"/>
        <end position="369"/>
    </location>
</feature>
<keyword evidence="1 4" id="KW-0560">Oxidoreductase</keyword>
<sequence>MKLAYYPGCSLDGSAIEYGISAKRTAELLGVELLEIEDWNCCGATSGHNTNKLLSLALPARNLALAEKTGLDVLAPCAACYNRFRNTEHVVRHDRKMQEKIAAVIEMDYAASNQTLSILELIVNKVGLEKLREKVSQPLKAMKAACYYGCLLVRPQDHTGFDDNEDPRSMDLIMQALGAESVEWSFKTECCGAALATSRPDVGYRMIYEVLRNAREAGAECLVTACPLCMMNLDMRRRGVEKAFNERLDIPVYYITELLAIACGDSPRDVGVHRHFVEAESYLASLPEKAARIEAEEAARLEAEQAKKAARAAQAKKAAADKAKKKEAPAAEAAAKAGEEKKAAPAAEAAATLAEAGDKGNKATPTQAQAVAPATAEAVDEGALQKKINAMIKAWEKSPEKVAARLIEDGERAAILAQVVSGDEKKTARLAELMITDKDKAAKAAEAFVTGELKKRQKAQES</sequence>
<dbReference type="HOGENOM" id="CLU_674264_0_0_9"/>
<feature type="compositionally biased region" description="Basic and acidic residues" evidence="2">
    <location>
        <begin position="318"/>
        <end position="329"/>
    </location>
</feature>
<accession>Q0AZX1</accession>
<name>Q0AZX1_SYNWW</name>
<dbReference type="STRING" id="335541.Swol_0395"/>
<evidence type="ECO:0000313" key="4">
    <source>
        <dbReference type="EMBL" id="ABI67733.1"/>
    </source>
</evidence>
<dbReference type="PANTHER" id="PTHR42947">
    <property type="entry name" value="COB--COM HETERODISULFIDE REDUCTASE SUBUNIT B 1"/>
    <property type="match status" value="1"/>
</dbReference>
<dbReference type="eggNOG" id="COG2048">
    <property type="taxonomic scope" value="Bacteria"/>
</dbReference>
<feature type="domain" description="Cysteine-rich" evidence="3">
    <location>
        <begin position="4"/>
        <end position="84"/>
    </location>
</feature>
<dbReference type="Proteomes" id="UP000001968">
    <property type="component" value="Chromosome"/>
</dbReference>
<dbReference type="GO" id="GO:0008177">
    <property type="term" value="F:succinate dehydrogenase (quinone) activity"/>
    <property type="evidence" value="ECO:0007669"/>
    <property type="project" value="UniProtKB-EC"/>
</dbReference>
<dbReference type="Pfam" id="PF02754">
    <property type="entry name" value="CCG"/>
    <property type="match status" value="2"/>
</dbReference>
<dbReference type="EC" id="1.3.5.1" evidence="4"/>
<evidence type="ECO:0000256" key="1">
    <source>
        <dbReference type="ARBA" id="ARBA00023002"/>
    </source>
</evidence>
<evidence type="ECO:0000313" key="5">
    <source>
        <dbReference type="Proteomes" id="UP000001968"/>
    </source>
</evidence>
<feature type="domain" description="Cysteine-rich" evidence="3">
    <location>
        <begin position="145"/>
        <end position="234"/>
    </location>
</feature>
<reference evidence="5" key="1">
    <citation type="journal article" date="2010" name="Environ. Microbiol.">
        <title>The genome of Syntrophomonas wolfei: new insights into syntrophic metabolism and biohydrogen production.</title>
        <authorList>
            <person name="Sieber J.R."/>
            <person name="Sims D.R."/>
            <person name="Han C."/>
            <person name="Kim E."/>
            <person name="Lykidis A."/>
            <person name="Lapidus A.L."/>
            <person name="McDonnald E."/>
            <person name="Rohlin L."/>
            <person name="Culley D.E."/>
            <person name="Gunsalus R."/>
            <person name="McInerney M.J."/>
        </authorList>
    </citation>
    <scope>NUCLEOTIDE SEQUENCE [LARGE SCALE GENOMIC DNA]</scope>
    <source>
        <strain evidence="5">DSM 2245B / Goettingen</strain>
    </source>
</reference>
<dbReference type="OrthoDB" id="9777685at2"/>
<evidence type="ECO:0000259" key="3">
    <source>
        <dbReference type="Pfam" id="PF02754"/>
    </source>
</evidence>
<evidence type="ECO:0000256" key="2">
    <source>
        <dbReference type="SAM" id="MobiDB-lite"/>
    </source>
</evidence>
<dbReference type="EMBL" id="CP000448">
    <property type="protein sequence ID" value="ABI67733.1"/>
    <property type="molecule type" value="Genomic_DNA"/>
</dbReference>
<keyword evidence="5" id="KW-1185">Reference proteome</keyword>
<dbReference type="Gene3D" id="1.20.1050.140">
    <property type="match status" value="1"/>
</dbReference>
<dbReference type="KEGG" id="swo:Swol_0395"/>
<dbReference type="InterPro" id="IPR004017">
    <property type="entry name" value="Cys_rich_dom"/>
</dbReference>
<dbReference type="PANTHER" id="PTHR42947:SF1">
    <property type="entry name" value="COB--COM HETERODISULFIDE REDUCTASE SUBUNIT B 1"/>
    <property type="match status" value="1"/>
</dbReference>
<gene>
    <name evidence="4" type="ordered locus">Swol_0395</name>
</gene>
<dbReference type="InterPro" id="IPR051278">
    <property type="entry name" value="HdrB/HdrD_reductase"/>
</dbReference>
<dbReference type="AlphaFoldDB" id="Q0AZX1"/>
<proteinExistence type="predicted"/>